<evidence type="ECO:0000313" key="3">
    <source>
        <dbReference type="Proteomes" id="UP000000800"/>
    </source>
</evidence>
<dbReference type="PIR" id="G81688">
    <property type="entry name" value="G81688"/>
</dbReference>
<dbReference type="EMBL" id="AE002160">
    <property type="protein sequence ID" value="AAF39410.1"/>
    <property type="molecule type" value="Genomic_DNA"/>
</dbReference>
<evidence type="ECO:0000313" key="2">
    <source>
        <dbReference type="EMBL" id="AAF39410.1"/>
    </source>
</evidence>
<proteinExistence type="predicted"/>
<keyword evidence="3" id="KW-1185">Reference proteome</keyword>
<keyword evidence="1" id="KW-0812">Transmembrane</keyword>
<name>Q9PK93_CHLMU</name>
<keyword evidence="1" id="KW-1133">Transmembrane helix</keyword>
<dbReference type="HOGENOM" id="CLU_169497_0_0_0"/>
<dbReference type="AlphaFoldDB" id="Q9PK93"/>
<reference evidence="2 3" key="1">
    <citation type="journal article" date="2000" name="Nucleic Acids Res.">
        <title>Genome sequences of Chlamydia trachomatis MoPn and Chlamydia pneumoniae AR39.</title>
        <authorList>
            <person name="Read T.D."/>
            <person name="Brunham R.C."/>
            <person name="Shen C."/>
            <person name="Gill S.R."/>
            <person name="Heidelberg J.F."/>
            <person name="White O."/>
            <person name="Hickey E.K."/>
            <person name="Peterson J.D."/>
            <person name="Utterback T.R."/>
            <person name="Berry K.J."/>
            <person name="Bass S."/>
            <person name="Linher K.D."/>
            <person name="Weidman J.F."/>
            <person name="Khouri H.M."/>
            <person name="Craven B."/>
            <person name="Bowman C."/>
            <person name="Dodson R.J."/>
            <person name="Gwinn M.L."/>
            <person name="Nelson W.C."/>
            <person name="DeBoy R.T."/>
            <person name="Kolonay J.F."/>
            <person name="McClarty G."/>
            <person name="Salzberg S.L."/>
            <person name="Eisen J.A."/>
            <person name="Fraser C.M."/>
        </authorList>
    </citation>
    <scope>NUCLEOTIDE SEQUENCE [LARGE SCALE GENOMIC DNA]</scope>
    <source>
        <strain evidence="3">MoPn / Nigg</strain>
    </source>
</reference>
<accession>Q9PK93</accession>
<sequence>MGNAFNNPFIFRDINMNNITLSASSSSLNSEPDRPQEKVNPHLLFILALIPVIGLGVALYLCIKTTDVHWKSNAGVAVLGGLGILAIAYILIQTLLVIRLAFKKINNFLHHPTLPCCISFSCKTKTE</sequence>
<dbReference type="Proteomes" id="UP000000800">
    <property type="component" value="Chromosome"/>
</dbReference>
<evidence type="ECO:0000256" key="1">
    <source>
        <dbReference type="SAM" id="Phobius"/>
    </source>
</evidence>
<protein>
    <submittedName>
        <fullName evidence="2">Uncharacterized protein</fullName>
    </submittedName>
</protein>
<feature type="transmembrane region" description="Helical" evidence="1">
    <location>
        <begin position="43"/>
        <end position="63"/>
    </location>
</feature>
<gene>
    <name evidence="2" type="ordered locus">TC_0574</name>
</gene>
<dbReference type="KEGG" id="cmu:TC_0574"/>
<organism evidence="2 3">
    <name type="scientific">Chlamydia muridarum (strain MoPn / Nigg)</name>
    <dbReference type="NCBI Taxonomy" id="243161"/>
    <lineage>
        <taxon>Bacteria</taxon>
        <taxon>Pseudomonadati</taxon>
        <taxon>Chlamydiota</taxon>
        <taxon>Chlamydiia</taxon>
        <taxon>Chlamydiales</taxon>
        <taxon>Chlamydiaceae</taxon>
        <taxon>Chlamydia/Chlamydophila group</taxon>
        <taxon>Chlamydia</taxon>
    </lineage>
</organism>
<keyword evidence="1" id="KW-0472">Membrane</keyword>
<feature type="transmembrane region" description="Helical" evidence="1">
    <location>
        <begin position="75"/>
        <end position="102"/>
    </location>
</feature>